<evidence type="ECO:0000313" key="4">
    <source>
        <dbReference type="Proteomes" id="UP001497383"/>
    </source>
</evidence>
<evidence type="ECO:0000256" key="1">
    <source>
        <dbReference type="SAM" id="Coils"/>
    </source>
</evidence>
<accession>A0ABP0ZH41</accession>
<feature type="region of interest" description="Disordered" evidence="2">
    <location>
        <begin position="290"/>
        <end position="340"/>
    </location>
</feature>
<gene>
    <name evidence="3" type="ORF">LODBEIA_P17030</name>
</gene>
<keyword evidence="4" id="KW-1185">Reference proteome</keyword>
<dbReference type="GeneID" id="92206899"/>
<dbReference type="RefSeq" id="XP_066828641.1">
    <property type="nucleotide sequence ID" value="XM_066971621.1"/>
</dbReference>
<evidence type="ECO:0008006" key="5">
    <source>
        <dbReference type="Google" id="ProtNLM"/>
    </source>
</evidence>
<proteinExistence type="predicted"/>
<feature type="coiled-coil region" evidence="1">
    <location>
        <begin position="116"/>
        <end position="164"/>
    </location>
</feature>
<name>A0ABP0ZH41_9ASCO</name>
<evidence type="ECO:0000256" key="2">
    <source>
        <dbReference type="SAM" id="MobiDB-lite"/>
    </source>
</evidence>
<dbReference type="EMBL" id="OZ022406">
    <property type="protein sequence ID" value="CAK9437325.1"/>
    <property type="molecule type" value="Genomic_DNA"/>
</dbReference>
<evidence type="ECO:0000313" key="3">
    <source>
        <dbReference type="EMBL" id="CAK9437325.1"/>
    </source>
</evidence>
<organism evidence="3 4">
    <name type="scientific">Lodderomyces beijingensis</name>
    <dbReference type="NCBI Taxonomy" id="1775926"/>
    <lineage>
        <taxon>Eukaryota</taxon>
        <taxon>Fungi</taxon>
        <taxon>Dikarya</taxon>
        <taxon>Ascomycota</taxon>
        <taxon>Saccharomycotina</taxon>
        <taxon>Pichiomycetes</taxon>
        <taxon>Debaryomycetaceae</taxon>
        <taxon>Candida/Lodderomyces clade</taxon>
        <taxon>Lodderomyces</taxon>
    </lineage>
</organism>
<sequence>MIATECTERRSFGINADVMQDQSNDKHRNNLTSQSKELIQQLEEYQTQARHEDQLLRQHETQINEILRMATLLQSGSPGSKQQVHNVYESMDQDGPLTPSIASITLLAVQLNKLKIHEKRRKVDSLTHARNQMQQAVDGLRGDITQKEKEIDSMRLKLLQKEAALLRDFDVETEHRIKQIRDFEMNKIRQVEIQALRLQSSNFRVLLEVSFHKQKQKLLFHHQPILVMEEFLGYNLSVINQFIERMIVFQKQFAQVCKINLPHLDMLSKFLPNTRFYDLLKKKELMITGGKEEEDNDDDDDDAGDENRGRNKGSAVGGARDAGDNKSSPAGMDDDDDNTSEKIVKLGNAYKLPLSSKTLNYQRRVARSNSIEPDELNQIPTIVREYSSTPSSSPSKPTSRKITIPHRIINKPFNKLSIKDFLEFLVIIVKVVMNFEVILRVFYNNNNNNNNNSEEKSINPEDSCSFEKLLTEISRLDTKYLVDINKSLSSQYAMHSQLHFQERLEQAYNLIINSAYAKQQHNKPVALQNLNFKNLFLNRTKSDVKDDWDLVSEML</sequence>
<feature type="coiled-coil region" evidence="1">
    <location>
        <begin position="28"/>
        <end position="62"/>
    </location>
</feature>
<keyword evidence="1" id="KW-0175">Coiled coil</keyword>
<dbReference type="Proteomes" id="UP001497383">
    <property type="component" value="Chromosome 2"/>
</dbReference>
<reference evidence="3 4" key="1">
    <citation type="submission" date="2024-03" db="EMBL/GenBank/DDBJ databases">
        <authorList>
            <person name="Brejova B."/>
        </authorList>
    </citation>
    <scope>NUCLEOTIDE SEQUENCE [LARGE SCALE GENOMIC DNA]</scope>
    <source>
        <strain evidence="3 4">CBS 14171</strain>
    </source>
</reference>
<feature type="compositionally biased region" description="Acidic residues" evidence="2">
    <location>
        <begin position="292"/>
        <end position="304"/>
    </location>
</feature>
<protein>
    <recommendedName>
        <fullName evidence="5">Autophagy-related protein 11</fullName>
    </recommendedName>
</protein>